<dbReference type="PATRIC" id="fig|997296.3.peg.115"/>
<keyword evidence="1" id="KW-0472">Membrane</keyword>
<organism evidence="2 3">
    <name type="scientific">Bacillus methanolicus PB1</name>
    <dbReference type="NCBI Taxonomy" id="997296"/>
    <lineage>
        <taxon>Bacteria</taxon>
        <taxon>Bacillati</taxon>
        <taxon>Bacillota</taxon>
        <taxon>Bacilli</taxon>
        <taxon>Bacillales</taxon>
        <taxon>Bacillaceae</taxon>
        <taxon>Bacillus</taxon>
    </lineage>
</organism>
<gene>
    <name evidence="2" type="ORF">PB1_00385</name>
</gene>
<name>I3E4D5_BACMT</name>
<protein>
    <submittedName>
        <fullName evidence="2">Uncharacterized protein</fullName>
    </submittedName>
</protein>
<feature type="transmembrane region" description="Helical" evidence="1">
    <location>
        <begin position="7"/>
        <end position="27"/>
    </location>
</feature>
<dbReference type="AlphaFoldDB" id="I3E4D5"/>
<sequence>MNGIVWIYLASVLAGYTLLNLPATSFLSGLTPFFDFVGVVAMIVFSFALLYTGVKELISRK</sequence>
<dbReference type="RefSeq" id="WP_003350031.1">
    <property type="nucleotide sequence ID" value="NZ_AFEU01000001.1"/>
</dbReference>
<dbReference type="OrthoDB" id="2439445at2"/>
<keyword evidence="3" id="KW-1185">Reference proteome</keyword>
<keyword evidence="1" id="KW-1133">Transmembrane helix</keyword>
<dbReference type="Proteomes" id="UP000010523">
    <property type="component" value="Unassembled WGS sequence"/>
</dbReference>
<proteinExistence type="predicted"/>
<evidence type="ECO:0000256" key="1">
    <source>
        <dbReference type="SAM" id="Phobius"/>
    </source>
</evidence>
<reference evidence="2 3" key="1">
    <citation type="journal article" date="2012" name="Appl. Environ. Microbiol.">
        <title>Genome Sequence of Thermotolerant Bacillus methanolicus: Features and Regulation Related to Methylotrophy and Production of L-Lysine and L-Glutamate from Methanol.</title>
        <authorList>
            <person name="Heggeset T.M."/>
            <person name="Krog A."/>
            <person name="Balzer S."/>
            <person name="Wentzel A."/>
            <person name="Ellingsen T.E."/>
            <person name="Brautaset T."/>
        </authorList>
    </citation>
    <scope>NUCLEOTIDE SEQUENCE [LARGE SCALE GENOMIC DNA]</scope>
    <source>
        <strain evidence="2 3">PB1</strain>
    </source>
</reference>
<evidence type="ECO:0000313" key="2">
    <source>
        <dbReference type="EMBL" id="EIJ81356.1"/>
    </source>
</evidence>
<keyword evidence="1" id="KW-0812">Transmembrane</keyword>
<accession>I3E4D5</accession>
<evidence type="ECO:0000313" key="3">
    <source>
        <dbReference type="Proteomes" id="UP000010523"/>
    </source>
</evidence>
<feature type="transmembrane region" description="Helical" evidence="1">
    <location>
        <begin position="33"/>
        <end position="54"/>
    </location>
</feature>
<dbReference type="EMBL" id="AFEU01000001">
    <property type="protein sequence ID" value="EIJ81356.1"/>
    <property type="molecule type" value="Genomic_DNA"/>
</dbReference>
<comment type="caution">
    <text evidence="2">The sequence shown here is derived from an EMBL/GenBank/DDBJ whole genome shotgun (WGS) entry which is preliminary data.</text>
</comment>